<dbReference type="RefSeq" id="XP_028030436.1">
    <property type="nucleotide sequence ID" value="XM_028174635.1"/>
</dbReference>
<evidence type="ECO:0000256" key="7">
    <source>
        <dbReference type="SAM" id="MobiDB-lite"/>
    </source>
</evidence>
<feature type="compositionally biased region" description="Polar residues" evidence="7">
    <location>
        <begin position="1"/>
        <end position="16"/>
    </location>
</feature>
<keyword evidence="5" id="KW-0539">Nucleus</keyword>
<evidence type="ECO:0000256" key="2">
    <source>
        <dbReference type="ARBA" id="ARBA00022552"/>
    </source>
</evidence>
<evidence type="ECO:0000313" key="10">
    <source>
        <dbReference type="RefSeq" id="XP_028030436.1"/>
    </source>
</evidence>
<protein>
    <submittedName>
        <fullName evidence="10">WD repeat-containing protein 46</fullName>
    </submittedName>
</protein>
<evidence type="ECO:0000256" key="1">
    <source>
        <dbReference type="ARBA" id="ARBA00004604"/>
    </source>
</evidence>
<evidence type="ECO:0000256" key="4">
    <source>
        <dbReference type="ARBA" id="ARBA00022737"/>
    </source>
</evidence>
<dbReference type="GeneID" id="114243229"/>
<organism evidence="9 10">
    <name type="scientific">Bombyx mandarina</name>
    <name type="common">Wild silk moth</name>
    <name type="synonym">Wild silkworm</name>
    <dbReference type="NCBI Taxonomy" id="7092"/>
    <lineage>
        <taxon>Eukaryota</taxon>
        <taxon>Metazoa</taxon>
        <taxon>Ecdysozoa</taxon>
        <taxon>Arthropoda</taxon>
        <taxon>Hexapoda</taxon>
        <taxon>Insecta</taxon>
        <taxon>Pterygota</taxon>
        <taxon>Neoptera</taxon>
        <taxon>Endopterygota</taxon>
        <taxon>Lepidoptera</taxon>
        <taxon>Glossata</taxon>
        <taxon>Ditrysia</taxon>
        <taxon>Bombycoidea</taxon>
        <taxon>Bombycidae</taxon>
        <taxon>Bombycinae</taxon>
        <taxon>Bombyx</taxon>
    </lineage>
</organism>
<reference evidence="10" key="1">
    <citation type="submission" date="2025-08" db="UniProtKB">
        <authorList>
            <consortium name="RefSeq"/>
        </authorList>
    </citation>
    <scope>IDENTIFICATION</scope>
    <source>
        <tissue evidence="10">Silk gland</tissue>
    </source>
</reference>
<dbReference type="KEGG" id="bman:114243229"/>
<dbReference type="Pfam" id="PF08149">
    <property type="entry name" value="BING4CT"/>
    <property type="match status" value="1"/>
</dbReference>
<evidence type="ECO:0000256" key="6">
    <source>
        <dbReference type="PROSITE-ProRule" id="PRU00221"/>
    </source>
</evidence>
<feature type="region of interest" description="Disordered" evidence="7">
    <location>
        <begin position="1"/>
        <end position="49"/>
    </location>
</feature>
<evidence type="ECO:0000259" key="8">
    <source>
        <dbReference type="SMART" id="SM01033"/>
    </source>
</evidence>
<dbReference type="InterPro" id="IPR001680">
    <property type="entry name" value="WD40_rpt"/>
</dbReference>
<evidence type="ECO:0000256" key="3">
    <source>
        <dbReference type="ARBA" id="ARBA00022574"/>
    </source>
</evidence>
<gene>
    <name evidence="10" type="primary">LOC114243229</name>
</gene>
<keyword evidence="9" id="KW-1185">Reference proteome</keyword>
<dbReference type="SMART" id="SM01033">
    <property type="entry name" value="BING4CT"/>
    <property type="match status" value="1"/>
</dbReference>
<dbReference type="Gene3D" id="2.130.10.10">
    <property type="entry name" value="YVTN repeat-like/Quinoprotein amine dehydrogenase"/>
    <property type="match status" value="1"/>
</dbReference>
<keyword evidence="4" id="KW-0677">Repeat</keyword>
<feature type="region of interest" description="Disordered" evidence="7">
    <location>
        <begin position="70"/>
        <end position="104"/>
    </location>
</feature>
<dbReference type="AlphaFoldDB" id="A0A6J2JLC2"/>
<keyword evidence="3 6" id="KW-0853">WD repeat</keyword>
<name>A0A6J2JLC2_BOMMA</name>
<accession>A0A6J2JLC2</accession>
<dbReference type="InterPro" id="IPR019775">
    <property type="entry name" value="WD40_repeat_CS"/>
</dbReference>
<dbReference type="PANTHER" id="PTHR14085:SF3">
    <property type="entry name" value="WD REPEAT-CONTAINING PROTEIN 46"/>
    <property type="match status" value="1"/>
</dbReference>
<dbReference type="PANTHER" id="PTHR14085">
    <property type="entry name" value="WD-REPEAT PROTEIN BING4"/>
    <property type="match status" value="1"/>
</dbReference>
<feature type="repeat" description="WD" evidence="6">
    <location>
        <begin position="351"/>
        <end position="386"/>
    </location>
</feature>
<dbReference type="SMART" id="SM00320">
    <property type="entry name" value="WD40"/>
    <property type="match status" value="2"/>
</dbReference>
<dbReference type="PROSITE" id="PS50294">
    <property type="entry name" value="WD_REPEATS_REGION"/>
    <property type="match status" value="1"/>
</dbReference>
<dbReference type="InterPro" id="IPR040315">
    <property type="entry name" value="WDR46/Utp7"/>
</dbReference>
<comment type="subcellular location">
    <subcellularLocation>
        <location evidence="1">Nucleus</location>
        <location evidence="1">Nucleolus</location>
    </subcellularLocation>
</comment>
<feature type="compositionally biased region" description="Basic and acidic residues" evidence="7">
    <location>
        <begin position="17"/>
        <end position="49"/>
    </location>
</feature>
<dbReference type="InterPro" id="IPR015943">
    <property type="entry name" value="WD40/YVTN_repeat-like_dom_sf"/>
</dbReference>
<sequence length="609" mass="69735">MKVPRQKNQNNPAQKNVKSEQENKNESQKKEVKRYFELDKADSKTDTKTDEVKVYNVKVTPRILWNQKQKDQKRKFLKNEYGNTFSQRKQKKKYPGKAPIDPKRLEKHSRGEGLQGIGVRNPIHKLKLQKKEKLYQKALEQAARSEILLTEDQGYVELEDEDSNTRAINQQIIARNIDIAAATKIFELNLDFGPYRAKYSRNGRYLLLGSKKGHLASFDWVTKKLNFEINVMESIHDISWLHIETMVAAAQKDWLYIYDNTGTELHCVKTISKVLKMEFLPYHFLLASVNEYGFLSWLDISIGEIAGECNSRAGRPKAMTHNPYNATLCLGDSKGVVSLWAPTVKEPLAKILCHKTPVSAISVDNRGLYMATSGVDRSIKIWDIRNLDGPLQHYKVWSPPVDLDFSQKDMLAVGFNETVEIYSNCCTQTVSKPYLRHKMAKTVNNFKFCPFEDVLGIGTDRGFTSIIVPGSGEPNFDALESNPFQTKKQRKEAEVKALLEKIPAELITLNPFEVTEVDVPTMKDIIDSKKKLLHVKPKKVDMTPRRKNKGQTHIARKKIIKDAARRDHIEKLKAASALYEKDEQKEKPVRKQSFGVLDRFVSNPTKSKK</sequence>
<dbReference type="InterPro" id="IPR036322">
    <property type="entry name" value="WD40_repeat_dom_sf"/>
</dbReference>
<dbReference type="SUPFAM" id="SSF50978">
    <property type="entry name" value="WD40 repeat-like"/>
    <property type="match status" value="1"/>
</dbReference>
<dbReference type="FunFam" id="2.130.10.10:FF:000378">
    <property type="entry name" value="U3 small nucleolar RNA-associated protein 7"/>
    <property type="match status" value="1"/>
</dbReference>
<feature type="domain" description="BING4 C-terminal" evidence="8">
    <location>
        <begin position="433"/>
        <end position="511"/>
    </location>
</feature>
<evidence type="ECO:0000256" key="5">
    <source>
        <dbReference type="ARBA" id="ARBA00023242"/>
    </source>
</evidence>
<dbReference type="GO" id="GO:0000462">
    <property type="term" value="P:maturation of SSU-rRNA from tricistronic rRNA transcript (SSU-rRNA, 5.8S rRNA, LSU-rRNA)"/>
    <property type="evidence" value="ECO:0007669"/>
    <property type="project" value="TreeGrafter"/>
</dbReference>
<dbReference type="GO" id="GO:0032040">
    <property type="term" value="C:small-subunit processome"/>
    <property type="evidence" value="ECO:0007669"/>
    <property type="project" value="TreeGrafter"/>
</dbReference>
<dbReference type="InterPro" id="IPR012952">
    <property type="entry name" value="BING4_C_dom"/>
</dbReference>
<dbReference type="PROSITE" id="PS00678">
    <property type="entry name" value="WD_REPEATS_1"/>
    <property type="match status" value="1"/>
</dbReference>
<proteinExistence type="predicted"/>
<evidence type="ECO:0000313" key="9">
    <source>
        <dbReference type="Proteomes" id="UP000504629"/>
    </source>
</evidence>
<feature type="region of interest" description="Disordered" evidence="7">
    <location>
        <begin position="581"/>
        <end position="609"/>
    </location>
</feature>
<dbReference type="PROSITE" id="PS50082">
    <property type="entry name" value="WD_REPEATS_2"/>
    <property type="match status" value="1"/>
</dbReference>
<dbReference type="OrthoDB" id="10251154at2759"/>
<dbReference type="Pfam" id="PF00400">
    <property type="entry name" value="WD40"/>
    <property type="match status" value="1"/>
</dbReference>
<keyword evidence="2" id="KW-0698">rRNA processing</keyword>
<dbReference type="GO" id="GO:0030686">
    <property type="term" value="C:90S preribosome"/>
    <property type="evidence" value="ECO:0007669"/>
    <property type="project" value="TreeGrafter"/>
</dbReference>
<dbReference type="Proteomes" id="UP000504629">
    <property type="component" value="Unplaced"/>
</dbReference>